<dbReference type="GO" id="GO:0046686">
    <property type="term" value="P:response to cadmium ion"/>
    <property type="evidence" value="ECO:0007669"/>
    <property type="project" value="TreeGrafter"/>
</dbReference>
<dbReference type="Gene3D" id="3.10.180.10">
    <property type="entry name" value="2,3-Dihydroxybiphenyl 1,2-Dioxygenase, domain 1"/>
    <property type="match status" value="1"/>
</dbReference>
<feature type="domain" description="Glyoxalase/fosfomycin resistance/dioxygenase" evidence="2">
    <location>
        <begin position="5"/>
        <end position="113"/>
    </location>
</feature>
<dbReference type="InterPro" id="IPR052393">
    <property type="entry name" value="Cadmium-induced_rsp"/>
</dbReference>
<evidence type="ECO:0000259" key="2">
    <source>
        <dbReference type="Pfam" id="PF00903"/>
    </source>
</evidence>
<evidence type="ECO:0000256" key="1">
    <source>
        <dbReference type="SAM" id="MobiDB-lite"/>
    </source>
</evidence>
<feature type="region of interest" description="Disordered" evidence="1">
    <location>
        <begin position="146"/>
        <end position="191"/>
    </location>
</feature>
<sequence length="191" mass="20888">MKRIHIHVSVQDLNESVRFYSALFGNVAPTTRKPDYCKWELSDPAVNFAISQRGAPFGVDHVGIQVENAEELAEMNARFASARLPVQIQEDTTCCYARSEKAWTLDPQGVAWETFHTLEAAPVYGQSRNRSAEAAACCSLPKPSSPSIQQGLPADHDACAPVVEPATPYAGSQGNSDRDARNRRLTCPGRT</sequence>
<dbReference type="PANTHER" id="PTHR41294:SF1">
    <property type="entry name" value="CADMIUM-INDUCED PROTEIN CADI"/>
    <property type="match status" value="1"/>
</dbReference>
<evidence type="ECO:0000313" key="4">
    <source>
        <dbReference type="Proteomes" id="UP000219522"/>
    </source>
</evidence>
<dbReference type="SUPFAM" id="SSF54593">
    <property type="entry name" value="Glyoxalase/Bleomycin resistance protein/Dihydroxybiphenyl dioxygenase"/>
    <property type="match status" value="1"/>
</dbReference>
<protein>
    <recommendedName>
        <fullName evidence="2">Glyoxalase/fosfomycin resistance/dioxygenase domain-containing protein</fullName>
    </recommendedName>
</protein>
<dbReference type="EMBL" id="OCSU01000002">
    <property type="protein sequence ID" value="SOE82746.1"/>
    <property type="molecule type" value="Genomic_DNA"/>
</dbReference>
<dbReference type="InterPro" id="IPR049789">
    <property type="entry name" value="ArsI/CadI-like"/>
</dbReference>
<name>A0A7Z7ICL8_9BURK</name>
<keyword evidence="4" id="KW-1185">Reference proteome</keyword>
<dbReference type="Proteomes" id="UP000219522">
    <property type="component" value="Unassembled WGS sequence"/>
</dbReference>
<accession>A0A7Z7ICL8</accession>
<dbReference type="AlphaFoldDB" id="A0A7Z7ICL8"/>
<gene>
    <name evidence="3" type="ORF">SAMN05446927_6090</name>
</gene>
<dbReference type="NCBIfam" id="NF041414">
    <property type="entry name" value="ArsI_CadI_VOC"/>
    <property type="match status" value="1"/>
</dbReference>
<dbReference type="InterPro" id="IPR029068">
    <property type="entry name" value="Glyas_Bleomycin-R_OHBP_Dase"/>
</dbReference>
<organism evidence="3 4">
    <name type="scientific">Caballeronia arationis</name>
    <dbReference type="NCBI Taxonomy" id="1777142"/>
    <lineage>
        <taxon>Bacteria</taxon>
        <taxon>Pseudomonadati</taxon>
        <taxon>Pseudomonadota</taxon>
        <taxon>Betaproteobacteria</taxon>
        <taxon>Burkholderiales</taxon>
        <taxon>Burkholderiaceae</taxon>
        <taxon>Caballeronia</taxon>
    </lineage>
</organism>
<dbReference type="Pfam" id="PF00903">
    <property type="entry name" value="Glyoxalase"/>
    <property type="match status" value="1"/>
</dbReference>
<dbReference type="PANTHER" id="PTHR41294">
    <property type="entry name" value="CADMIUM-INDUCED PROTEIN CADI"/>
    <property type="match status" value="1"/>
</dbReference>
<reference evidence="3 4" key="1">
    <citation type="submission" date="2017-09" db="EMBL/GenBank/DDBJ databases">
        <authorList>
            <person name="Varghese N."/>
            <person name="Submissions S."/>
        </authorList>
    </citation>
    <scope>NUCLEOTIDE SEQUENCE [LARGE SCALE GENOMIC DNA]</scope>
    <source>
        <strain evidence="3 4">OK806</strain>
    </source>
</reference>
<evidence type="ECO:0000313" key="3">
    <source>
        <dbReference type="EMBL" id="SOE82746.1"/>
    </source>
</evidence>
<proteinExistence type="predicted"/>
<dbReference type="InterPro" id="IPR004360">
    <property type="entry name" value="Glyas_Fos-R_dOase_dom"/>
</dbReference>
<comment type="caution">
    <text evidence="3">The sequence shown here is derived from an EMBL/GenBank/DDBJ whole genome shotgun (WGS) entry which is preliminary data.</text>
</comment>